<keyword evidence="2" id="KW-0813">Transport</keyword>
<keyword evidence="5" id="KW-0808">Transferase</keyword>
<evidence type="ECO:0000256" key="7">
    <source>
        <dbReference type="ARBA" id="ARBA00022692"/>
    </source>
</evidence>
<organism evidence="16 17">
    <name type="scientific">Oceanobacillus oncorhynchi</name>
    <dbReference type="NCBI Taxonomy" id="545501"/>
    <lineage>
        <taxon>Bacteria</taxon>
        <taxon>Bacillati</taxon>
        <taxon>Bacillota</taxon>
        <taxon>Bacilli</taxon>
        <taxon>Bacillales</taxon>
        <taxon>Bacillaceae</taxon>
        <taxon>Oceanobacillus</taxon>
    </lineage>
</organism>
<evidence type="ECO:0000256" key="12">
    <source>
        <dbReference type="SAM" id="MobiDB-lite"/>
    </source>
</evidence>
<dbReference type="Gene3D" id="3.30.1360.60">
    <property type="entry name" value="Glucose permease domain IIB"/>
    <property type="match status" value="1"/>
</dbReference>
<feature type="transmembrane region" description="Helical" evidence="13">
    <location>
        <begin position="243"/>
        <end position="262"/>
    </location>
</feature>
<evidence type="ECO:0000256" key="8">
    <source>
        <dbReference type="ARBA" id="ARBA00022777"/>
    </source>
</evidence>
<protein>
    <submittedName>
        <fullName evidence="16">PTS system glucose-specific EIICBA component</fullName>
    </submittedName>
</protein>
<dbReference type="Proteomes" id="UP000040453">
    <property type="component" value="Unassembled WGS sequence"/>
</dbReference>
<dbReference type="CDD" id="cd00212">
    <property type="entry name" value="PTS_IIB_glc"/>
    <property type="match status" value="1"/>
</dbReference>
<evidence type="ECO:0000256" key="1">
    <source>
        <dbReference type="ARBA" id="ARBA00004651"/>
    </source>
</evidence>
<feature type="region of interest" description="Disordered" evidence="12">
    <location>
        <begin position="384"/>
        <end position="403"/>
    </location>
</feature>
<evidence type="ECO:0000256" key="10">
    <source>
        <dbReference type="ARBA" id="ARBA00023136"/>
    </source>
</evidence>
<evidence type="ECO:0000256" key="6">
    <source>
        <dbReference type="ARBA" id="ARBA00022683"/>
    </source>
</evidence>
<dbReference type="GO" id="GO:0015572">
    <property type="term" value="F:N-acetylglucosamine transmembrane transporter activity"/>
    <property type="evidence" value="ECO:0007669"/>
    <property type="project" value="InterPro"/>
</dbReference>
<evidence type="ECO:0000256" key="11">
    <source>
        <dbReference type="PROSITE-ProRule" id="PRU00421"/>
    </source>
</evidence>
<feature type="transmembrane region" description="Helical" evidence="13">
    <location>
        <begin position="178"/>
        <end position="200"/>
    </location>
</feature>
<dbReference type="SUPFAM" id="SSF55604">
    <property type="entry name" value="Glucose permease domain IIB"/>
    <property type="match status" value="1"/>
</dbReference>
<dbReference type="InterPro" id="IPR010974">
    <property type="entry name" value="PTS_IIBC_nag"/>
</dbReference>
<dbReference type="PANTHER" id="PTHR30009:SF4">
    <property type="entry name" value="PTS SYSTEM N-ACETYLGLUCOSAMINE-SPECIFIC EIICBA COMPONENT"/>
    <property type="match status" value="1"/>
</dbReference>
<feature type="transmembrane region" description="Helical" evidence="13">
    <location>
        <begin position="325"/>
        <end position="344"/>
    </location>
</feature>
<evidence type="ECO:0000256" key="2">
    <source>
        <dbReference type="ARBA" id="ARBA00022448"/>
    </source>
</evidence>
<comment type="subcellular location">
    <subcellularLocation>
        <location evidence="1">Cell membrane</location>
        <topology evidence="1">Multi-pass membrane protein</topology>
    </subcellularLocation>
</comment>
<proteinExistence type="predicted"/>
<dbReference type="GO" id="GO:0008982">
    <property type="term" value="F:protein-N(PI)-phosphohistidine-sugar phosphotransferase activity"/>
    <property type="evidence" value="ECO:0007669"/>
    <property type="project" value="InterPro"/>
</dbReference>
<dbReference type="PROSITE" id="PS01035">
    <property type="entry name" value="PTS_EIIB_TYPE_1_CYS"/>
    <property type="match status" value="1"/>
</dbReference>
<feature type="transmembrane region" description="Helical" evidence="13">
    <location>
        <begin position="350"/>
        <end position="372"/>
    </location>
</feature>
<feature type="transmembrane region" description="Helical" evidence="13">
    <location>
        <begin position="44"/>
        <end position="68"/>
    </location>
</feature>
<evidence type="ECO:0000313" key="17">
    <source>
        <dbReference type="Proteomes" id="UP000040453"/>
    </source>
</evidence>
<feature type="active site" description="Phosphocysteine intermediate; for EIIB activity" evidence="11">
    <location>
        <position position="429"/>
    </location>
</feature>
<dbReference type="GO" id="GO:0016301">
    <property type="term" value="F:kinase activity"/>
    <property type="evidence" value="ECO:0007669"/>
    <property type="project" value="UniProtKB-KW"/>
</dbReference>
<keyword evidence="6" id="KW-0598">Phosphotransferase system</keyword>
<evidence type="ECO:0000256" key="5">
    <source>
        <dbReference type="ARBA" id="ARBA00022679"/>
    </source>
</evidence>
<feature type="domain" description="PTS EIIC type-1" evidence="15">
    <location>
        <begin position="1"/>
        <end position="384"/>
    </location>
</feature>
<dbReference type="PROSITE" id="PS51098">
    <property type="entry name" value="PTS_EIIB_TYPE_1"/>
    <property type="match status" value="1"/>
</dbReference>
<feature type="transmembrane region" description="Helical" evidence="13">
    <location>
        <begin position="296"/>
        <end position="318"/>
    </location>
</feature>
<accession>A0A0A1MHF1</accession>
<dbReference type="Pfam" id="PF02378">
    <property type="entry name" value="PTS_EIIC"/>
    <property type="match status" value="1"/>
</dbReference>
<dbReference type="AlphaFoldDB" id="A0A0A1MHF1"/>
<feature type="transmembrane region" description="Helical" evidence="13">
    <location>
        <begin position="152"/>
        <end position="172"/>
    </location>
</feature>
<dbReference type="InterPro" id="IPR018113">
    <property type="entry name" value="PTrfase_EIIB_Cys"/>
</dbReference>
<dbReference type="GO" id="GO:0009401">
    <property type="term" value="P:phosphoenolpyruvate-dependent sugar phosphotransferase system"/>
    <property type="evidence" value="ECO:0007669"/>
    <property type="project" value="UniProtKB-KW"/>
</dbReference>
<feature type="transmembrane region" description="Helical" evidence="13">
    <location>
        <begin position="112"/>
        <end position="132"/>
    </location>
</feature>
<sequence length="488" mass="53086">MMKYLQNLGKSLMLPVAVLPAAAVLMGIGHWIDSFFEADSRFAAFLISGGDAILSSLAILFAVGVAIGMTKAKDGAAALSGLVGYLVITKVLESESVASLLQIDLSQVDMAFDNIENVFIGILAGLISAALYNRFSHVSLPDAFAFFSGKRLVPILTAATMLLVSIAVLFVWPVVYGWLVSFGTMISNLGAAGAGLYGFFNRLLIPTGLHHALNNVFWFDVAGINDIGNFWDGNGEPGVTGRYMAGFFPIMMFGLPAAALAMYHTARTKQRKQAASLLMAVGFASFFTGVTEPLEFSFMFLAPVLYFVHAVLTGLSLFIAAAFQWTAGFTFSAGFVDYFLSFRLPLANQPYMLILQGLAFAVVYYFLFRFLIVKLDLKTPGRQDDNELAEEPTTNPESANEAKDKHTLMAETIYTHLGKKENIDSIDNCATRLRLEIQDMDKVNQDGIKKTGVPGVQQVSKNNLQIIVGTQVQAVADALQKLYNEDKS</sequence>
<reference evidence="16 17" key="1">
    <citation type="submission" date="2014-11" db="EMBL/GenBank/DDBJ databases">
        <authorList>
            <person name="Urmite Genomes Urmite Genomes"/>
        </authorList>
    </citation>
    <scope>NUCLEOTIDE SEQUENCE [LARGE SCALE GENOMIC DNA]</scope>
    <source>
        <strain evidence="16 17">Oc5</strain>
    </source>
</reference>
<evidence type="ECO:0000256" key="13">
    <source>
        <dbReference type="SAM" id="Phobius"/>
    </source>
</evidence>
<keyword evidence="10 13" id="KW-0472">Membrane</keyword>
<evidence type="ECO:0000256" key="3">
    <source>
        <dbReference type="ARBA" id="ARBA00022475"/>
    </source>
</evidence>
<dbReference type="OrthoDB" id="9764327at2"/>
<keyword evidence="4" id="KW-0762">Sugar transport</keyword>
<dbReference type="PANTHER" id="PTHR30009">
    <property type="entry name" value="CYTOCHROME C-TYPE SYNTHESIS PROTEIN AND PTS TRANSMEMBRANE COMPONENT"/>
    <property type="match status" value="1"/>
</dbReference>
<dbReference type="GO" id="GO:0015764">
    <property type="term" value="P:N-acetylglucosamine transport"/>
    <property type="evidence" value="ECO:0007669"/>
    <property type="project" value="TreeGrafter"/>
</dbReference>
<evidence type="ECO:0000259" key="15">
    <source>
        <dbReference type="PROSITE" id="PS51103"/>
    </source>
</evidence>
<dbReference type="InterPro" id="IPR001996">
    <property type="entry name" value="PTS_IIB_1"/>
</dbReference>
<dbReference type="NCBIfam" id="TIGR00826">
    <property type="entry name" value="EIIB_glc"/>
    <property type="match status" value="1"/>
</dbReference>
<dbReference type="InterPro" id="IPR003352">
    <property type="entry name" value="PTS_EIIC"/>
</dbReference>
<keyword evidence="8" id="KW-0418">Kinase</keyword>
<keyword evidence="3" id="KW-1003">Cell membrane</keyword>
<evidence type="ECO:0000256" key="4">
    <source>
        <dbReference type="ARBA" id="ARBA00022597"/>
    </source>
</evidence>
<dbReference type="PROSITE" id="PS51103">
    <property type="entry name" value="PTS_EIIC_TYPE_1"/>
    <property type="match status" value="1"/>
</dbReference>
<dbReference type="InterPro" id="IPR013013">
    <property type="entry name" value="PTS_EIIC_1"/>
</dbReference>
<dbReference type="GO" id="GO:0019866">
    <property type="term" value="C:organelle inner membrane"/>
    <property type="evidence" value="ECO:0007669"/>
    <property type="project" value="InterPro"/>
</dbReference>
<dbReference type="GO" id="GO:0090563">
    <property type="term" value="F:protein-phosphocysteine-sugar phosphotransferase activity"/>
    <property type="evidence" value="ECO:0007669"/>
    <property type="project" value="TreeGrafter"/>
</dbReference>
<dbReference type="Pfam" id="PF00367">
    <property type="entry name" value="PTS_EIIB"/>
    <property type="match status" value="1"/>
</dbReference>
<dbReference type="EMBL" id="CDGG01000001">
    <property type="protein sequence ID" value="CEI82518.1"/>
    <property type="molecule type" value="Genomic_DNA"/>
</dbReference>
<evidence type="ECO:0000259" key="14">
    <source>
        <dbReference type="PROSITE" id="PS51098"/>
    </source>
</evidence>
<keyword evidence="17" id="KW-1185">Reference proteome</keyword>
<dbReference type="RefSeq" id="WP_042532404.1">
    <property type="nucleotide sequence ID" value="NZ_CAXOIH010000005.1"/>
</dbReference>
<keyword evidence="7 13" id="KW-0812">Transmembrane</keyword>
<dbReference type="InterPro" id="IPR050429">
    <property type="entry name" value="PTS_Glucose_EIICBA"/>
</dbReference>
<feature type="transmembrane region" description="Helical" evidence="13">
    <location>
        <begin position="274"/>
        <end position="290"/>
    </location>
</feature>
<name>A0A0A1MHF1_9BACI</name>
<dbReference type="STRING" id="545501.BN997_02386"/>
<keyword evidence="9 13" id="KW-1133">Transmembrane helix</keyword>
<feature type="transmembrane region" description="Helical" evidence="13">
    <location>
        <begin position="12"/>
        <end position="32"/>
    </location>
</feature>
<gene>
    <name evidence="16" type="primary">ptsG_2</name>
    <name evidence="16" type="ORF">BN997_02386</name>
</gene>
<dbReference type="InterPro" id="IPR036878">
    <property type="entry name" value="Glu_permease_IIB"/>
</dbReference>
<evidence type="ECO:0000256" key="9">
    <source>
        <dbReference type="ARBA" id="ARBA00022989"/>
    </source>
</evidence>
<feature type="domain" description="PTS EIIB type-1" evidence="14">
    <location>
        <begin position="407"/>
        <end position="488"/>
    </location>
</feature>
<evidence type="ECO:0000313" key="16">
    <source>
        <dbReference type="EMBL" id="CEI82518.1"/>
    </source>
</evidence>
<dbReference type="NCBIfam" id="TIGR01998">
    <property type="entry name" value="PTS-II-BC-nag"/>
    <property type="match status" value="1"/>
</dbReference>
<dbReference type="GO" id="GO:0005886">
    <property type="term" value="C:plasma membrane"/>
    <property type="evidence" value="ECO:0007669"/>
    <property type="project" value="UniProtKB-SubCell"/>
</dbReference>